<dbReference type="InterPro" id="IPR021109">
    <property type="entry name" value="Peptidase_aspartic_dom_sf"/>
</dbReference>
<dbReference type="OrthoDB" id="341587at2759"/>
<feature type="transmembrane region" description="Helical" evidence="7">
    <location>
        <begin position="343"/>
        <end position="363"/>
    </location>
</feature>
<dbReference type="PANTHER" id="PTHR47965">
    <property type="entry name" value="ASPARTYL PROTEASE-RELATED"/>
    <property type="match status" value="1"/>
</dbReference>
<evidence type="ECO:0000256" key="1">
    <source>
        <dbReference type="ARBA" id="ARBA00007447"/>
    </source>
</evidence>
<keyword evidence="2" id="KW-0645">Protease</keyword>
<accession>A0A9P1CSA8</accession>
<keyword evidence="5" id="KW-0378">Hydrolase</keyword>
<sequence>MRVCVCANEVKGTRISGGSPAVQTTVGCSFKETGFFASQQQNGILGLAPGSEVRPTLMWHMTKQDHRSRDRRAFILCLRDRGGFLMFGKKRSDKVTRIQVPLEVSPQGKYSIKVEGMKVNGKTVETRLGKAQLDSASTLTYLPALAEKLVRKAIEEHCKKNRCGQPPSSSGDEASRSCWRGQGLQKFPVLAWQLQGVEVQWMPSQYLLRQDGFRLCYTFRPTEVLPDGSHVVLGASWMINQELLFDIDGKRLGLTNSSCKIPPALPHPQKKNLRGSHVELEGKPDRRVATLPNSSSTLVQIRQPMTGEALELLPVRSLQNSGRAFPAAAELSEVFLQPETEIWVLRTTAGLILASACAGLFCLRRRLWSRCLKGCFRTC</sequence>
<evidence type="ECO:0000256" key="4">
    <source>
        <dbReference type="ARBA" id="ARBA00022750"/>
    </source>
</evidence>
<dbReference type="PROSITE" id="PS51257">
    <property type="entry name" value="PROKAR_LIPOPROTEIN"/>
    <property type="match status" value="1"/>
</dbReference>
<dbReference type="GO" id="GO:0006508">
    <property type="term" value="P:proteolysis"/>
    <property type="evidence" value="ECO:0007669"/>
    <property type="project" value="UniProtKB-KW"/>
</dbReference>
<evidence type="ECO:0000259" key="8">
    <source>
        <dbReference type="PROSITE" id="PS51767"/>
    </source>
</evidence>
<keyword evidence="4" id="KW-0064">Aspartyl protease</keyword>
<evidence type="ECO:0000313" key="9">
    <source>
        <dbReference type="EMBL" id="CAI3996541.1"/>
    </source>
</evidence>
<dbReference type="InterPro" id="IPR033121">
    <property type="entry name" value="PEPTIDASE_A1"/>
</dbReference>
<evidence type="ECO:0000256" key="6">
    <source>
        <dbReference type="ARBA" id="ARBA00023145"/>
    </source>
</evidence>
<keyword evidence="7" id="KW-0812">Transmembrane</keyword>
<reference evidence="9" key="1">
    <citation type="submission" date="2022-10" db="EMBL/GenBank/DDBJ databases">
        <authorList>
            <person name="Chen Y."/>
            <person name="Dougan E. K."/>
            <person name="Chan C."/>
            <person name="Rhodes N."/>
            <person name="Thang M."/>
        </authorList>
    </citation>
    <scope>NUCLEOTIDE SEQUENCE</scope>
</reference>
<keyword evidence="11" id="KW-1185">Reference proteome</keyword>
<keyword evidence="7" id="KW-0472">Membrane</keyword>
<evidence type="ECO:0000313" key="11">
    <source>
        <dbReference type="Proteomes" id="UP001152797"/>
    </source>
</evidence>
<dbReference type="Proteomes" id="UP001152797">
    <property type="component" value="Unassembled WGS sequence"/>
</dbReference>
<dbReference type="InterPro" id="IPR001461">
    <property type="entry name" value="Aspartic_peptidase_A1"/>
</dbReference>
<comment type="caution">
    <text evidence="9">The sequence shown here is derived from an EMBL/GenBank/DDBJ whole genome shotgun (WGS) entry which is preliminary data.</text>
</comment>
<proteinExistence type="inferred from homology"/>
<reference evidence="10 11" key="2">
    <citation type="submission" date="2024-05" db="EMBL/GenBank/DDBJ databases">
        <authorList>
            <person name="Chen Y."/>
            <person name="Shah S."/>
            <person name="Dougan E. K."/>
            <person name="Thang M."/>
            <person name="Chan C."/>
        </authorList>
    </citation>
    <scope>NUCLEOTIDE SEQUENCE [LARGE SCALE GENOMIC DNA]</scope>
</reference>
<dbReference type="SUPFAM" id="SSF50630">
    <property type="entry name" value="Acid proteases"/>
    <property type="match status" value="1"/>
</dbReference>
<keyword evidence="3" id="KW-0732">Signal</keyword>
<dbReference type="Gene3D" id="2.40.70.10">
    <property type="entry name" value="Acid Proteases"/>
    <property type="match status" value="2"/>
</dbReference>
<feature type="domain" description="Peptidase A1" evidence="8">
    <location>
        <begin position="1"/>
        <end position="255"/>
    </location>
</feature>
<evidence type="ECO:0000256" key="7">
    <source>
        <dbReference type="SAM" id="Phobius"/>
    </source>
</evidence>
<evidence type="ECO:0000256" key="3">
    <source>
        <dbReference type="ARBA" id="ARBA00022729"/>
    </source>
</evidence>
<dbReference type="GO" id="GO:0004190">
    <property type="term" value="F:aspartic-type endopeptidase activity"/>
    <property type="evidence" value="ECO:0007669"/>
    <property type="project" value="UniProtKB-KW"/>
</dbReference>
<comment type="similarity">
    <text evidence="1">Belongs to the peptidase A1 family.</text>
</comment>
<dbReference type="Pfam" id="PF00026">
    <property type="entry name" value="Asp"/>
    <property type="match status" value="1"/>
</dbReference>
<keyword evidence="7" id="KW-1133">Transmembrane helix</keyword>
<organism evidence="9">
    <name type="scientific">Cladocopium goreaui</name>
    <dbReference type="NCBI Taxonomy" id="2562237"/>
    <lineage>
        <taxon>Eukaryota</taxon>
        <taxon>Sar</taxon>
        <taxon>Alveolata</taxon>
        <taxon>Dinophyceae</taxon>
        <taxon>Suessiales</taxon>
        <taxon>Symbiodiniaceae</taxon>
        <taxon>Cladocopium</taxon>
    </lineage>
</organism>
<evidence type="ECO:0000256" key="5">
    <source>
        <dbReference type="ARBA" id="ARBA00022801"/>
    </source>
</evidence>
<dbReference type="EMBL" id="CAMXCT010002223">
    <property type="protein sequence ID" value="CAI3996541.1"/>
    <property type="molecule type" value="Genomic_DNA"/>
</dbReference>
<evidence type="ECO:0000313" key="10">
    <source>
        <dbReference type="EMBL" id="CAL4783853.1"/>
    </source>
</evidence>
<gene>
    <name evidence="9" type="ORF">C1SCF055_LOCUS23008</name>
</gene>
<dbReference type="PANTHER" id="PTHR47965:SF12">
    <property type="entry name" value="ASPARTIC PROTEINASE 3-RELATED"/>
    <property type="match status" value="1"/>
</dbReference>
<keyword evidence="6" id="KW-0865">Zymogen</keyword>
<dbReference type="AlphaFoldDB" id="A0A9P1CSA8"/>
<name>A0A9P1CSA8_9DINO</name>
<protein>
    <submittedName>
        <fullName evidence="10">Protein NLRC3</fullName>
    </submittedName>
</protein>
<evidence type="ECO:0000256" key="2">
    <source>
        <dbReference type="ARBA" id="ARBA00022670"/>
    </source>
</evidence>
<dbReference type="EMBL" id="CAMXCT030002223">
    <property type="protein sequence ID" value="CAL4783853.1"/>
    <property type="molecule type" value="Genomic_DNA"/>
</dbReference>
<dbReference type="PROSITE" id="PS51767">
    <property type="entry name" value="PEPTIDASE_A1"/>
    <property type="match status" value="1"/>
</dbReference>
<dbReference type="EMBL" id="CAMXCT020002223">
    <property type="protein sequence ID" value="CAL1149916.1"/>
    <property type="molecule type" value="Genomic_DNA"/>
</dbReference>